<reference evidence="3 4" key="1">
    <citation type="submission" date="2020-03" db="EMBL/GenBank/DDBJ databases">
        <title>Sequencing the genomes of 1000 actinobacteria strains.</title>
        <authorList>
            <person name="Klenk H.-P."/>
        </authorList>
    </citation>
    <scope>NUCLEOTIDE SEQUENCE [LARGE SCALE GENOMIC DNA]</scope>
    <source>
        <strain evidence="3 4">DSM 44556</strain>
    </source>
</reference>
<gene>
    <name evidence="3" type="ORF">FHU31_002450</name>
</gene>
<feature type="chain" id="PRO_5038709681" description="Tat pathway signal protein" evidence="2">
    <location>
        <begin position="35"/>
        <end position="179"/>
    </location>
</feature>
<evidence type="ECO:0000256" key="1">
    <source>
        <dbReference type="SAM" id="MobiDB-lite"/>
    </source>
</evidence>
<keyword evidence="2" id="KW-0732">Signal</keyword>
<protein>
    <recommendedName>
        <fullName evidence="5">Tat pathway signal protein</fullName>
    </recommendedName>
</protein>
<evidence type="ECO:0008006" key="5">
    <source>
        <dbReference type="Google" id="ProtNLM"/>
    </source>
</evidence>
<comment type="caution">
    <text evidence="3">The sequence shown here is derived from an EMBL/GenBank/DDBJ whole genome shotgun (WGS) entry which is preliminary data.</text>
</comment>
<evidence type="ECO:0000256" key="2">
    <source>
        <dbReference type="SAM" id="SignalP"/>
    </source>
</evidence>
<accession>A0A7X5TZA6</accession>
<evidence type="ECO:0000313" key="3">
    <source>
        <dbReference type="EMBL" id="NIH95494.1"/>
    </source>
</evidence>
<feature type="compositionally biased region" description="Low complexity" evidence="1">
    <location>
        <begin position="100"/>
        <end position="120"/>
    </location>
</feature>
<proteinExistence type="predicted"/>
<dbReference type="Proteomes" id="UP000547444">
    <property type="component" value="Unassembled WGS sequence"/>
</dbReference>
<organism evidence="3 4">
    <name type="scientific">Mycolicibacterium fluoranthenivorans</name>
    <dbReference type="NCBI Taxonomy" id="258505"/>
    <lineage>
        <taxon>Bacteria</taxon>
        <taxon>Bacillati</taxon>
        <taxon>Actinomycetota</taxon>
        <taxon>Actinomycetes</taxon>
        <taxon>Mycobacteriales</taxon>
        <taxon>Mycobacteriaceae</taxon>
        <taxon>Mycolicibacterium</taxon>
    </lineage>
</organism>
<dbReference type="AlphaFoldDB" id="A0A7X5TZA6"/>
<feature type="region of interest" description="Disordered" evidence="1">
    <location>
        <begin position="95"/>
        <end position="120"/>
    </location>
</feature>
<keyword evidence="4" id="KW-1185">Reference proteome</keyword>
<dbReference type="PROSITE" id="PS51318">
    <property type="entry name" value="TAT"/>
    <property type="match status" value="1"/>
</dbReference>
<dbReference type="InterPro" id="IPR006311">
    <property type="entry name" value="TAT_signal"/>
</dbReference>
<feature type="signal peptide" evidence="2">
    <location>
        <begin position="1"/>
        <end position="34"/>
    </location>
</feature>
<dbReference type="EMBL" id="JAANOW010000001">
    <property type="protein sequence ID" value="NIH95494.1"/>
    <property type="molecule type" value="Genomic_DNA"/>
</dbReference>
<name>A0A7X5TZA6_9MYCO</name>
<evidence type="ECO:0000313" key="4">
    <source>
        <dbReference type="Proteomes" id="UP000547444"/>
    </source>
</evidence>
<sequence>MPSALPTITRRRLLATALPAGMALTVLGSAAACAPPPPPPELADLVGQFERAHADSRLAGLAATTARPQIAPILTTVASERAAHARALGDEITRLTGGQAPTTPSAPTSAAPTSTASGAAPAPTVATVADVTAALQASAEDAAHLAVKLSGYRAGLLGSIAAACTASYQVALADPGQAR</sequence>
<dbReference type="RefSeq" id="WP_167158591.1">
    <property type="nucleotide sequence ID" value="NZ_JAANOW010000001.1"/>
</dbReference>